<organism evidence="1">
    <name type="scientific">bioreactor metagenome</name>
    <dbReference type="NCBI Taxonomy" id="1076179"/>
    <lineage>
        <taxon>unclassified sequences</taxon>
        <taxon>metagenomes</taxon>
        <taxon>ecological metagenomes</taxon>
    </lineage>
</organism>
<dbReference type="EMBL" id="VSSQ01039117">
    <property type="protein sequence ID" value="MPM92131.1"/>
    <property type="molecule type" value="Genomic_DNA"/>
</dbReference>
<proteinExistence type="predicted"/>
<comment type="caution">
    <text evidence="1">The sequence shown here is derived from an EMBL/GenBank/DDBJ whole genome shotgun (WGS) entry which is preliminary data.</text>
</comment>
<accession>A0A645DS47</accession>
<evidence type="ECO:0000313" key="1">
    <source>
        <dbReference type="EMBL" id="MPM92131.1"/>
    </source>
</evidence>
<gene>
    <name evidence="1" type="ORF">SDC9_139265</name>
</gene>
<dbReference type="AlphaFoldDB" id="A0A645DS47"/>
<name>A0A645DS47_9ZZZZ</name>
<reference evidence="1" key="1">
    <citation type="submission" date="2019-08" db="EMBL/GenBank/DDBJ databases">
        <authorList>
            <person name="Kucharzyk K."/>
            <person name="Murdoch R.W."/>
            <person name="Higgins S."/>
            <person name="Loffler F."/>
        </authorList>
    </citation>
    <scope>NUCLEOTIDE SEQUENCE</scope>
</reference>
<sequence>MLADIDIYPSFFLRYIKDNITIDNNVFWQTIFNAIENGPHFCAVVFVTGDKYVNSFDAAIFLDVKYRSDFPANKDIVAILFLREKRDEKSFCASVCYAYFNFL</sequence>
<protein>
    <submittedName>
        <fullName evidence="1">Uncharacterized protein</fullName>
    </submittedName>
</protein>